<dbReference type="Gene3D" id="3.30.565.40">
    <property type="entry name" value="Fervidobacterium nodosum Rt17-B1 like"/>
    <property type="match status" value="1"/>
</dbReference>
<dbReference type="STRING" id="1121325.SAMN04515677_105258"/>
<dbReference type="InterPro" id="IPR037126">
    <property type="entry name" value="PdaC/RsiV-like_sf"/>
</dbReference>
<feature type="domain" description="DUF3298" evidence="1">
    <location>
        <begin position="119"/>
        <end position="182"/>
    </location>
</feature>
<proteinExistence type="predicted"/>
<dbReference type="Gene3D" id="3.90.640.20">
    <property type="entry name" value="Heat-shock cognate protein, ATPase"/>
    <property type="match status" value="1"/>
</dbReference>
<dbReference type="Proteomes" id="UP000199068">
    <property type="component" value="Unassembled WGS sequence"/>
</dbReference>
<dbReference type="AlphaFoldDB" id="A0A1G9QKR3"/>
<keyword evidence="3" id="KW-1185">Reference proteome</keyword>
<gene>
    <name evidence="2" type="ORF">SAMN04515677_105258</name>
</gene>
<dbReference type="Pfam" id="PF11738">
    <property type="entry name" value="DUF3298"/>
    <property type="match status" value="1"/>
</dbReference>
<accession>A0A1G9QKR3</accession>
<dbReference type="InterPro" id="IPR021729">
    <property type="entry name" value="DUF3298"/>
</dbReference>
<organism evidence="2 3">
    <name type="scientific">Romboutsia lituseburensis DSM 797</name>
    <dbReference type="NCBI Taxonomy" id="1121325"/>
    <lineage>
        <taxon>Bacteria</taxon>
        <taxon>Bacillati</taxon>
        <taxon>Bacillota</taxon>
        <taxon>Clostridia</taxon>
        <taxon>Peptostreptococcales</taxon>
        <taxon>Peptostreptococcaceae</taxon>
        <taxon>Romboutsia</taxon>
    </lineage>
</organism>
<dbReference type="EMBL" id="FNGW01000005">
    <property type="protein sequence ID" value="SDM11624.1"/>
    <property type="molecule type" value="Genomic_DNA"/>
</dbReference>
<protein>
    <recommendedName>
        <fullName evidence="1">DUF3298 domain-containing protein</fullName>
    </recommendedName>
</protein>
<reference evidence="2 3" key="1">
    <citation type="submission" date="2016-10" db="EMBL/GenBank/DDBJ databases">
        <authorList>
            <person name="de Groot N.N."/>
        </authorList>
    </citation>
    <scope>NUCLEOTIDE SEQUENCE [LARGE SCALE GENOMIC DNA]</scope>
    <source>
        <strain evidence="2 3">DSM 797</strain>
    </source>
</reference>
<dbReference type="RefSeq" id="WP_170139181.1">
    <property type="nucleotide sequence ID" value="NZ_FNGW01000005.1"/>
</dbReference>
<name>A0A1G9QKR3_9FIRM</name>
<sequence length="212" mass="24868">MLSIDKIVIDESTSLVKCNLSYPIINEESVYSNIINLINNVVYEDIITFKDVASDEANINIFTLTENILHVITEYRVTLNKNNIISIPIEFSQLLGLYDITYINCYNYDLDKSKKIKLSDLFNGDKDYIKIINDKLYRKFQYLIKRYSPEDIQKNFQGICSEQNFYIEKDGIVLCFSSYEISKSISHVVEFKLLFSEYEEILSEYTINNIWS</sequence>
<evidence type="ECO:0000313" key="3">
    <source>
        <dbReference type="Proteomes" id="UP000199068"/>
    </source>
</evidence>
<evidence type="ECO:0000259" key="1">
    <source>
        <dbReference type="Pfam" id="PF11738"/>
    </source>
</evidence>
<evidence type="ECO:0000313" key="2">
    <source>
        <dbReference type="EMBL" id="SDM11624.1"/>
    </source>
</evidence>